<gene>
    <name evidence="1" type="ORF">DF223_00680</name>
</gene>
<evidence type="ECO:0000313" key="1">
    <source>
        <dbReference type="EMBL" id="PWC07911.1"/>
    </source>
</evidence>
<organism evidence="1 2">
    <name type="scientific">Mycetocola zhujimingii</name>
    <dbReference type="NCBI Taxonomy" id="2079792"/>
    <lineage>
        <taxon>Bacteria</taxon>
        <taxon>Bacillati</taxon>
        <taxon>Actinomycetota</taxon>
        <taxon>Actinomycetes</taxon>
        <taxon>Micrococcales</taxon>
        <taxon>Microbacteriaceae</taxon>
        <taxon>Mycetocola</taxon>
    </lineage>
</organism>
<keyword evidence="2" id="KW-1185">Reference proteome</keyword>
<dbReference type="Proteomes" id="UP000244962">
    <property type="component" value="Unassembled WGS sequence"/>
</dbReference>
<dbReference type="AlphaFoldDB" id="A0A2U1TGA3"/>
<reference evidence="2" key="1">
    <citation type="submission" date="2018-04" db="EMBL/GenBank/DDBJ databases">
        <authorList>
            <person name="Liu S."/>
            <person name="Wang Z."/>
            <person name="Li J."/>
        </authorList>
    </citation>
    <scope>NUCLEOTIDE SEQUENCE [LARGE SCALE GENOMIC DNA]</scope>
    <source>
        <strain evidence="2">622</strain>
    </source>
</reference>
<dbReference type="EMBL" id="QEFB01000001">
    <property type="protein sequence ID" value="PWC07911.1"/>
    <property type="molecule type" value="Genomic_DNA"/>
</dbReference>
<comment type="caution">
    <text evidence="1">The sequence shown here is derived from an EMBL/GenBank/DDBJ whole genome shotgun (WGS) entry which is preliminary data.</text>
</comment>
<name>A0A2U1TGA3_9MICO</name>
<evidence type="ECO:0000313" key="2">
    <source>
        <dbReference type="Proteomes" id="UP000244962"/>
    </source>
</evidence>
<dbReference type="RefSeq" id="WP_108961861.1">
    <property type="nucleotide sequence ID" value="NZ_QEFB01000001.1"/>
</dbReference>
<sequence length="196" mass="21623">MKLVVDCRWVTGDADDHLSLMSLGLIRALAERRRFVMLVGPKTRLALLPDLPWELFPHPLSPREFLTGRRLNSIDADVLFSPAPTWGGWGRRYGLAIAGGVPQAAPDAPLSERLRLLSWRFPLTRGVMTRRADVIVGVSRAQQRSLITGSAPGQPVVTLHATDTGSDDVSAWRASAEQLEQVLIELDNSRRSARAK</sequence>
<proteinExistence type="predicted"/>
<accession>A0A2U1TGA3</accession>
<protein>
    <submittedName>
        <fullName evidence="1">Uncharacterized protein</fullName>
    </submittedName>
</protein>